<gene>
    <name evidence="1" type="ORF">CVM73_00310</name>
</gene>
<reference evidence="1 2" key="1">
    <citation type="submission" date="2017-11" db="EMBL/GenBank/DDBJ databases">
        <title>Bradyrhizobium forestalis sp. nov., an efficient nitrogen-fixing bacterium isolated from nodules of forest legume species in the Amazon.</title>
        <authorList>
            <person name="Costa E.M."/>
            <person name="Guimaraes A."/>
            <person name="Carvalho T.S."/>
            <person name="Rodrigues T.L."/>
            <person name="Ribeiro P.R.A."/>
            <person name="Lebbe L."/>
            <person name="Willems A."/>
            <person name="Moreira F.M.S."/>
        </authorList>
    </citation>
    <scope>NUCLEOTIDE SEQUENCE [LARGE SCALE GENOMIC DNA]</scope>
    <source>
        <strain evidence="1 2">INPA54B</strain>
    </source>
</reference>
<comment type="caution">
    <text evidence="1">The sequence shown here is derived from an EMBL/GenBank/DDBJ whole genome shotgun (WGS) entry which is preliminary data.</text>
</comment>
<name>A0A2M8RGG0_9BRAD</name>
<evidence type="ECO:0000313" key="2">
    <source>
        <dbReference type="Proteomes" id="UP000231194"/>
    </source>
</evidence>
<dbReference type="Proteomes" id="UP000231194">
    <property type="component" value="Unassembled WGS sequence"/>
</dbReference>
<keyword evidence="2" id="KW-1185">Reference proteome</keyword>
<evidence type="ECO:0000313" key="1">
    <source>
        <dbReference type="EMBL" id="PJG56900.1"/>
    </source>
</evidence>
<dbReference type="AlphaFoldDB" id="A0A2M8RGG0"/>
<proteinExistence type="predicted"/>
<dbReference type="EMBL" id="PGVG01000001">
    <property type="protein sequence ID" value="PJG56900.1"/>
    <property type="molecule type" value="Genomic_DNA"/>
</dbReference>
<organism evidence="1 2">
    <name type="scientific">Bradyrhizobium forestalis</name>
    <dbReference type="NCBI Taxonomy" id="1419263"/>
    <lineage>
        <taxon>Bacteria</taxon>
        <taxon>Pseudomonadati</taxon>
        <taxon>Pseudomonadota</taxon>
        <taxon>Alphaproteobacteria</taxon>
        <taxon>Hyphomicrobiales</taxon>
        <taxon>Nitrobacteraceae</taxon>
        <taxon>Bradyrhizobium</taxon>
    </lineage>
</organism>
<accession>A0A2M8RGG0</accession>
<protein>
    <submittedName>
        <fullName evidence="1">Uncharacterized protein</fullName>
    </submittedName>
</protein>
<sequence>MQVIYSNPALDIARARCPAENLPALFDVIAQLMQNNLFVRNNPERYDTESNYFEFSIQDPRWTLIIARAYVSAMIKTGPIWNRTYVGTQVMVIGFQ</sequence>